<keyword evidence="1" id="KW-0813">Transport</keyword>
<dbReference type="Proteomes" id="UP000805649">
    <property type="component" value="Unassembled WGS sequence"/>
</dbReference>
<keyword evidence="1" id="KW-0762">Sugar transport</keyword>
<protein>
    <submittedName>
        <fullName evidence="1">MFS sugar transporter</fullName>
    </submittedName>
</protein>
<name>A0ACC3YWA7_COLTU</name>
<evidence type="ECO:0000313" key="2">
    <source>
        <dbReference type="Proteomes" id="UP000805649"/>
    </source>
</evidence>
<keyword evidence="2" id="KW-1185">Reference proteome</keyword>
<organism evidence="1 2">
    <name type="scientific">Colletotrichum truncatum</name>
    <name type="common">Anthracnose fungus</name>
    <name type="synonym">Colletotrichum capsici</name>
    <dbReference type="NCBI Taxonomy" id="5467"/>
    <lineage>
        <taxon>Eukaryota</taxon>
        <taxon>Fungi</taxon>
        <taxon>Dikarya</taxon>
        <taxon>Ascomycota</taxon>
        <taxon>Pezizomycotina</taxon>
        <taxon>Sordariomycetes</taxon>
        <taxon>Hypocreomycetidae</taxon>
        <taxon>Glomerellales</taxon>
        <taxon>Glomerellaceae</taxon>
        <taxon>Colletotrichum</taxon>
        <taxon>Colletotrichum truncatum species complex</taxon>
    </lineage>
</organism>
<evidence type="ECO:0000313" key="1">
    <source>
        <dbReference type="EMBL" id="KAL0936159.1"/>
    </source>
</evidence>
<dbReference type="EMBL" id="VUJX02000005">
    <property type="protein sequence ID" value="KAL0936159.1"/>
    <property type="molecule type" value="Genomic_DNA"/>
</dbReference>
<gene>
    <name evidence="1" type="ORF">CTRU02_208373</name>
</gene>
<accession>A0ACC3YWA7</accession>
<sequence>MVAFWLDYGTQHIGGTGDTQSPAAWRLPLALQCVPSLVLAAGTFYLPYTPRWLLMKDREEDALATLVRVRRTPPHDPRVRIEILEIMAAVQFDHETNATVYGEMPSHFRLTIEKYKSLFVTRHLNRRLLIACLIQVIQQFTGINAIIYYAPKIFQNIGLSGNSVDLLATGVVGVLNFFSTIPAIMFMDRWGRKKVLIVGGIGMGVSQLIVGTLYAVYKDSWASNKAAGWATAVFVWTYIANFAFSIGCVNWIIPSEIFPPGVRSQAVGLAIGTNWLSNFIVALITPRMLEAIKFGTFYFFLAFCILLIVWVFFFVPETKGLRIEEMDKLFGGNQGQEDMNRMDAIRRGLGIGTGGYDVSRKMGNIGADNSRSKRNELIQQMQEMMANLQENIGSLREDGTQAPVETFSSRSPSTELAWIGVEDVKLRRKLQNRINQQQSTIQSLLPTVGVKTAVGEPVPSALCRAAMADPLVFLSVLAGGSSQLCFRTKSVDDQMVLLKAESHVARVVRQELSKGTATISDAVLFGILSMALKQNTYLLSIYPEDRYGGDFRSPVKTLGGLDWLGLIHIVPEHTTMWMYLLRARNRSLSDRIPGVAEYLQSTDLLRASILLEKPKLEMGESFLSLLETEAAAIRPDASEARVFKVNENFREILLDLKLCCRLIHTFHGRIALDSETSKFISYRNLIMYRLLSLPLGQAEICRLTTLIFSYGVIYPLPDPRVIRKLASQLNEAILSRSLTESEDDKFLLWAAVIGGIAAAGTSIYGSFVLEVRRYARSLELREWDSVLDILKEYIWLGKACDAGGKALWMAANPEAVE</sequence>
<proteinExistence type="predicted"/>
<comment type="caution">
    <text evidence="1">The sequence shown here is derived from an EMBL/GenBank/DDBJ whole genome shotgun (WGS) entry which is preliminary data.</text>
</comment>
<reference evidence="1 2" key="1">
    <citation type="journal article" date="2020" name="Phytopathology">
        <title>Genome Sequence Resources of Colletotrichum truncatum, C. plurivorum, C. musicola, and C. sojae: Four Species Pathogenic to Soybean (Glycine max).</title>
        <authorList>
            <person name="Rogerio F."/>
            <person name="Boufleur T.R."/>
            <person name="Ciampi-Guillardi M."/>
            <person name="Sukno S.A."/>
            <person name="Thon M.R."/>
            <person name="Massola Junior N.S."/>
            <person name="Baroncelli R."/>
        </authorList>
    </citation>
    <scope>NUCLEOTIDE SEQUENCE [LARGE SCALE GENOMIC DNA]</scope>
    <source>
        <strain evidence="1 2">CMES1059</strain>
    </source>
</reference>